<gene>
    <name evidence="3" type="ORF">O3P69_008795</name>
</gene>
<organism evidence="3 4">
    <name type="scientific">Scylla paramamosain</name>
    <name type="common">Mud crab</name>
    <dbReference type="NCBI Taxonomy" id="85552"/>
    <lineage>
        <taxon>Eukaryota</taxon>
        <taxon>Metazoa</taxon>
        <taxon>Ecdysozoa</taxon>
        <taxon>Arthropoda</taxon>
        <taxon>Crustacea</taxon>
        <taxon>Multicrustacea</taxon>
        <taxon>Malacostraca</taxon>
        <taxon>Eumalacostraca</taxon>
        <taxon>Eucarida</taxon>
        <taxon>Decapoda</taxon>
        <taxon>Pleocyemata</taxon>
        <taxon>Brachyura</taxon>
        <taxon>Eubrachyura</taxon>
        <taxon>Portunoidea</taxon>
        <taxon>Portunidae</taxon>
        <taxon>Portuninae</taxon>
        <taxon>Scylla</taxon>
    </lineage>
</organism>
<dbReference type="PROSITE" id="PS00675">
    <property type="entry name" value="SIGMA54_INTERACT_1"/>
    <property type="match status" value="1"/>
</dbReference>
<dbReference type="Pfam" id="PF00735">
    <property type="entry name" value="Septin"/>
    <property type="match status" value="1"/>
</dbReference>
<dbReference type="InterPro" id="IPR025662">
    <property type="entry name" value="Sigma_54_int_dom_ATP-bd_1"/>
</dbReference>
<feature type="domain" description="Septin-type G" evidence="2">
    <location>
        <begin position="60"/>
        <end position="140"/>
    </location>
</feature>
<accession>A0AAW0TNP1</accession>
<dbReference type="Gene3D" id="3.40.50.300">
    <property type="entry name" value="P-loop containing nucleotide triphosphate hydrolases"/>
    <property type="match status" value="1"/>
</dbReference>
<dbReference type="PANTHER" id="PTHR32046:SF14">
    <property type="match status" value="1"/>
</dbReference>
<dbReference type="EMBL" id="JARAKH010000027">
    <property type="protein sequence ID" value="KAK8389309.1"/>
    <property type="molecule type" value="Genomic_DNA"/>
</dbReference>
<keyword evidence="1" id="KW-0342">GTP-binding</keyword>
<name>A0AAW0TNP1_SCYPA</name>
<protein>
    <recommendedName>
        <fullName evidence="2">Septin-type G domain-containing protein</fullName>
    </recommendedName>
</protein>
<keyword evidence="4" id="KW-1185">Reference proteome</keyword>
<evidence type="ECO:0000256" key="1">
    <source>
        <dbReference type="RuleBase" id="RU004560"/>
    </source>
</evidence>
<evidence type="ECO:0000313" key="4">
    <source>
        <dbReference type="Proteomes" id="UP001487740"/>
    </source>
</evidence>
<dbReference type="Proteomes" id="UP001487740">
    <property type="component" value="Unassembled WGS sequence"/>
</dbReference>
<dbReference type="InterPro" id="IPR027417">
    <property type="entry name" value="P-loop_NTPase"/>
</dbReference>
<evidence type="ECO:0000259" key="2">
    <source>
        <dbReference type="Pfam" id="PF00735"/>
    </source>
</evidence>
<comment type="similarity">
    <text evidence="1">Belongs to the TRAFAC class TrmE-Era-EngA-EngB-Septin-like GTPase superfamily. Septin GTPase family.</text>
</comment>
<dbReference type="GO" id="GO:0005525">
    <property type="term" value="F:GTP binding"/>
    <property type="evidence" value="ECO:0007669"/>
    <property type="project" value="UniProtKB-KW"/>
</dbReference>
<comment type="caution">
    <text evidence="3">The sequence shown here is derived from an EMBL/GenBank/DDBJ whole genome shotgun (WGS) entry which is preliminary data.</text>
</comment>
<dbReference type="PANTHER" id="PTHR32046">
    <property type="entry name" value="G DOMAIN-CONTAINING PROTEIN"/>
    <property type="match status" value="1"/>
</dbReference>
<reference evidence="3 4" key="1">
    <citation type="submission" date="2023-03" db="EMBL/GenBank/DDBJ databases">
        <title>High-quality genome of Scylla paramamosain provides insights in environmental adaptation.</title>
        <authorList>
            <person name="Zhang L."/>
        </authorList>
    </citation>
    <scope>NUCLEOTIDE SEQUENCE [LARGE SCALE GENOMIC DNA]</scope>
    <source>
        <strain evidence="3">LZ_2023a</strain>
        <tissue evidence="3">Muscle</tissue>
    </source>
</reference>
<sequence>MAEGGKMPVKLSILRHSSIVKDGDPCVYGIPMHQTLRDEDAGFEKLEFGCNHGYAESKVIMMVGETGSGKTTLINGLVNYVFGVDWNDSFRFKMIVEDSRANQAHSQTKDVTSYTLHHQDGFRMPYSLTIIDTPGFGDTKGIKRDREIVEQLRKFFTSPGDLGISHIDAIGFVVQASQARLSVGQKYVFDSILALFGKDISDNIFLLVTFADGQEPEVLNAVREAEIPHKHYFQFNNSALYSQTNKNRKFGSLFWEMGCESFQTFLDKVLEVEKHEICNYMYYVTRKKIQKTVEEVRLRYEEAHGRKLSAQNIIDKIQGEYDLGQKKILEMADSVRKSLERLREIALKPDPLSAVEYIDMMIKTEQRTAKPGWQERVEQLNQLRRMAEQVKKIETGNFGLN</sequence>
<dbReference type="SUPFAM" id="SSF52540">
    <property type="entry name" value="P-loop containing nucleoside triphosphate hydrolases"/>
    <property type="match status" value="1"/>
</dbReference>
<keyword evidence="1" id="KW-0547">Nucleotide-binding</keyword>
<proteinExistence type="inferred from homology"/>
<dbReference type="InterPro" id="IPR030379">
    <property type="entry name" value="G_SEPTIN_dom"/>
</dbReference>
<evidence type="ECO:0000313" key="3">
    <source>
        <dbReference type="EMBL" id="KAK8389309.1"/>
    </source>
</evidence>
<dbReference type="AlphaFoldDB" id="A0AAW0TNP1"/>